<evidence type="ECO:0000256" key="5">
    <source>
        <dbReference type="ARBA" id="ARBA00023002"/>
    </source>
</evidence>
<accession>A0A9D1JMD2</accession>
<name>A0A9D1JMD2_9BACT</name>
<dbReference type="InterPro" id="IPR004113">
    <property type="entry name" value="FAD-bd_oxidored_4_C"/>
</dbReference>
<dbReference type="SUPFAM" id="SSF55103">
    <property type="entry name" value="FAD-linked oxidases, C-terminal domain"/>
    <property type="match status" value="1"/>
</dbReference>
<dbReference type="PANTHER" id="PTHR42934:SF2">
    <property type="entry name" value="GLYCOLATE OXIDASE SUBUNIT GLCD"/>
    <property type="match status" value="1"/>
</dbReference>
<evidence type="ECO:0000313" key="7">
    <source>
        <dbReference type="EMBL" id="HIS35778.1"/>
    </source>
</evidence>
<dbReference type="Gene3D" id="3.30.465.10">
    <property type="match status" value="1"/>
</dbReference>
<dbReference type="InterPro" id="IPR006094">
    <property type="entry name" value="Oxid_FAD_bind_N"/>
</dbReference>
<dbReference type="InterPro" id="IPR016166">
    <property type="entry name" value="FAD-bd_PCMH"/>
</dbReference>
<organism evidence="7 8">
    <name type="scientific">Candidatus Scatousia excrementigallinarum</name>
    <dbReference type="NCBI Taxonomy" id="2840935"/>
    <lineage>
        <taxon>Bacteria</taxon>
        <taxon>Candidatus Scatousia</taxon>
    </lineage>
</organism>
<reference evidence="7" key="1">
    <citation type="submission" date="2020-10" db="EMBL/GenBank/DDBJ databases">
        <authorList>
            <person name="Gilroy R."/>
        </authorList>
    </citation>
    <scope>NUCLEOTIDE SEQUENCE</scope>
    <source>
        <strain evidence="7">6276</strain>
    </source>
</reference>
<dbReference type="Pfam" id="PF01565">
    <property type="entry name" value="FAD_binding_4"/>
    <property type="match status" value="1"/>
</dbReference>
<dbReference type="FunFam" id="1.10.45.10:FF:000001">
    <property type="entry name" value="D-lactate dehydrogenase mitochondrial"/>
    <property type="match status" value="1"/>
</dbReference>
<gene>
    <name evidence="7" type="ORF">IAC10_04010</name>
</gene>
<dbReference type="InterPro" id="IPR036318">
    <property type="entry name" value="FAD-bd_PCMH-like_sf"/>
</dbReference>
<reference evidence="7" key="2">
    <citation type="journal article" date="2021" name="PeerJ">
        <title>Extensive microbial diversity within the chicken gut microbiome revealed by metagenomics and culture.</title>
        <authorList>
            <person name="Gilroy R."/>
            <person name="Ravi A."/>
            <person name="Getino M."/>
            <person name="Pursley I."/>
            <person name="Horton D.L."/>
            <person name="Alikhan N.F."/>
            <person name="Baker D."/>
            <person name="Gharbi K."/>
            <person name="Hall N."/>
            <person name="Watson M."/>
            <person name="Adriaenssens E.M."/>
            <person name="Foster-Nyarko E."/>
            <person name="Jarju S."/>
            <person name="Secka A."/>
            <person name="Antonio M."/>
            <person name="Oren A."/>
            <person name="Chaudhuri R.R."/>
            <person name="La Ragione R."/>
            <person name="Hildebrand F."/>
            <person name="Pallen M.J."/>
        </authorList>
    </citation>
    <scope>NUCLEOTIDE SEQUENCE</scope>
    <source>
        <strain evidence="7">6276</strain>
    </source>
</reference>
<evidence type="ECO:0000256" key="3">
    <source>
        <dbReference type="ARBA" id="ARBA00022630"/>
    </source>
</evidence>
<dbReference type="Gene3D" id="1.10.45.10">
    <property type="entry name" value="Vanillyl-alcohol Oxidase, Chain A, domain 4"/>
    <property type="match status" value="1"/>
</dbReference>
<dbReference type="SUPFAM" id="SSF56176">
    <property type="entry name" value="FAD-binding/transporter-associated domain-like"/>
    <property type="match status" value="1"/>
</dbReference>
<dbReference type="PROSITE" id="PS51387">
    <property type="entry name" value="FAD_PCMH"/>
    <property type="match status" value="1"/>
</dbReference>
<dbReference type="InterPro" id="IPR016169">
    <property type="entry name" value="FAD-bd_PCMH_sub2"/>
</dbReference>
<comment type="cofactor">
    <cofactor evidence="1">
        <name>FAD</name>
        <dbReference type="ChEBI" id="CHEBI:57692"/>
    </cofactor>
</comment>
<proteinExistence type="inferred from homology"/>
<dbReference type="Gene3D" id="3.30.70.2740">
    <property type="match status" value="1"/>
</dbReference>
<dbReference type="GO" id="GO:0071949">
    <property type="term" value="F:FAD binding"/>
    <property type="evidence" value="ECO:0007669"/>
    <property type="project" value="InterPro"/>
</dbReference>
<dbReference type="GO" id="GO:0016491">
    <property type="term" value="F:oxidoreductase activity"/>
    <property type="evidence" value="ECO:0007669"/>
    <property type="project" value="UniProtKB-KW"/>
</dbReference>
<dbReference type="Proteomes" id="UP000823928">
    <property type="component" value="Unassembled WGS sequence"/>
</dbReference>
<keyword evidence="5" id="KW-0560">Oxidoreductase</keyword>
<feature type="domain" description="FAD-binding PCMH-type" evidence="6">
    <location>
        <begin position="40"/>
        <end position="219"/>
    </location>
</feature>
<dbReference type="InterPro" id="IPR051914">
    <property type="entry name" value="FAD-linked_OxidoTrans_Type4"/>
</dbReference>
<dbReference type="Pfam" id="PF02913">
    <property type="entry name" value="FAD-oxidase_C"/>
    <property type="match status" value="1"/>
</dbReference>
<evidence type="ECO:0000259" key="6">
    <source>
        <dbReference type="PROSITE" id="PS51387"/>
    </source>
</evidence>
<evidence type="ECO:0000256" key="4">
    <source>
        <dbReference type="ARBA" id="ARBA00022827"/>
    </source>
</evidence>
<dbReference type="InterPro" id="IPR016171">
    <property type="entry name" value="Vanillyl_alc_oxidase_C-sub2"/>
</dbReference>
<dbReference type="AlphaFoldDB" id="A0A9D1JMD2"/>
<evidence type="ECO:0000313" key="8">
    <source>
        <dbReference type="Proteomes" id="UP000823928"/>
    </source>
</evidence>
<dbReference type="PANTHER" id="PTHR42934">
    <property type="entry name" value="GLYCOLATE OXIDASE SUBUNIT GLCD"/>
    <property type="match status" value="1"/>
</dbReference>
<dbReference type="InterPro" id="IPR016164">
    <property type="entry name" value="FAD-linked_Oxase-like_C"/>
</dbReference>
<comment type="caution">
    <text evidence="7">The sequence shown here is derived from an EMBL/GenBank/DDBJ whole genome shotgun (WGS) entry which is preliminary data.</text>
</comment>
<comment type="similarity">
    <text evidence="2">Belongs to the FAD-binding oxidoreductase/transferase type 4 family.</text>
</comment>
<keyword evidence="4" id="KW-0274">FAD</keyword>
<dbReference type="FunFam" id="3.30.70.2740:FF:000001">
    <property type="entry name" value="D-lactate dehydrogenase mitochondrial"/>
    <property type="match status" value="1"/>
</dbReference>
<dbReference type="EMBL" id="DVIU01000082">
    <property type="protein sequence ID" value="HIS35778.1"/>
    <property type="molecule type" value="Genomic_DNA"/>
</dbReference>
<sequence length="461" mass="51047">MLTNNKLIKDLKQNLHSENVLSSIEERYVYAHDATNAKTVANLPDAVVFVETVEQVQRVVKIARKYKTPVICRGAGTNVVGACRTDHGGIVLNFSKMNKILEISRENMTATVQPGVIVGDLQKEAEKIGLFYPPDPSNLAVSTIGGSIAQASGGAKTFKYGSTKDYVIDLKVVTAKGEILRTGSSTIKNATGYNLNSLFVGSEGTLGIVVEATMKLIPQPESKKVLMAYFDTVEDSVNAVNAIIEQRIYPATLDFMDKNAIQTVERFYPAGLLCDKEAALVIEIDGFKNSMEYQQNIIISVLEQCKATKIQYSSNEEEYERIWTARRSSMGACAKLKPNVTTDDVIVPRKNLAKLVKGINEICKKYDLTVCMVGHVGDGSVHPQIPIDYRDEDEYRRFKKAKSEIYDLTAKLDGILSGEHGIGAEKRAHIHKVINGIALEYMRQIKKTLDPDNILNPYKIF</sequence>
<evidence type="ECO:0000256" key="1">
    <source>
        <dbReference type="ARBA" id="ARBA00001974"/>
    </source>
</evidence>
<keyword evidence="3" id="KW-0285">Flavoprotein</keyword>
<protein>
    <submittedName>
        <fullName evidence="7">FAD-binding protein</fullName>
    </submittedName>
</protein>
<evidence type="ECO:0000256" key="2">
    <source>
        <dbReference type="ARBA" id="ARBA00008000"/>
    </source>
</evidence>